<dbReference type="SUPFAM" id="SSF51905">
    <property type="entry name" value="FAD/NAD(P)-binding domain"/>
    <property type="match status" value="2"/>
</dbReference>
<reference evidence="5 6" key="1">
    <citation type="submission" date="2018-04" db="EMBL/GenBank/DDBJ databases">
        <title>Halococcoides cellulosivorans gen. nov., sp. nov., an extremely halophilic cellulose-utilizing haloarchaeon from hypersaline lakes.</title>
        <authorList>
            <person name="Sorokin D.Y."/>
            <person name="Toshchakov S.V."/>
            <person name="Samarov N.I."/>
            <person name="Korzhenkov A."/>
            <person name="Kublanov I.V."/>
        </authorList>
    </citation>
    <scope>NUCLEOTIDE SEQUENCE [LARGE SCALE GENOMIC DNA]</scope>
    <source>
        <strain evidence="5 6">HArcel1</strain>
    </source>
</reference>
<dbReference type="KEGG" id="harc:HARCEL1_00415"/>
<dbReference type="GeneID" id="36510924"/>
<dbReference type="InterPro" id="IPR036188">
    <property type="entry name" value="FAD/NAD-bd_sf"/>
</dbReference>
<accession>A0A2R4WXM0</accession>
<comment type="cofactor">
    <cofactor evidence="1">
        <name>FAD</name>
        <dbReference type="ChEBI" id="CHEBI:57692"/>
    </cofactor>
</comment>
<dbReference type="Gene3D" id="3.30.390.30">
    <property type="match status" value="1"/>
</dbReference>
<dbReference type="PRINTS" id="PR00469">
    <property type="entry name" value="PNDRDTASEII"/>
</dbReference>
<evidence type="ECO:0000313" key="5">
    <source>
        <dbReference type="EMBL" id="AWB26287.1"/>
    </source>
</evidence>
<dbReference type="AlphaFoldDB" id="A0A2R4WXM0"/>
<dbReference type="PRINTS" id="PR00368">
    <property type="entry name" value="FADPNR"/>
</dbReference>
<dbReference type="InterPro" id="IPR016156">
    <property type="entry name" value="FAD/NAD-linked_Rdtase_dimer_sf"/>
</dbReference>
<dbReference type="EMBL" id="CP028858">
    <property type="protein sequence ID" value="AWB26287.1"/>
    <property type="molecule type" value="Genomic_DNA"/>
</dbReference>
<evidence type="ECO:0000256" key="2">
    <source>
        <dbReference type="ARBA" id="ARBA00022630"/>
    </source>
</evidence>
<sequence>MTQDTLPSTQDRYVIVGDGIAGSSAAETLAAETDAQITVLTAESEPLYNRVMIKEFAKGTLPESAVQIHDRDWYEDRGIDLRLSTRVVDLDTRAGVVQTDDGEQIASDELVIATGGSPRRLPVPNADADGVTSFWTIEDAARIREQAASADSGVIVGGGLLGIDYAAIASTQDVDAHYLIREDRWFSRAMSETGAAIVHDALRERGVTPVFETEVERFETDGTGQVSATVDDDGQIYDSDCVGVAIGTEPNVDFLAETPIAAEGGVRVDEFLRTDVPGVWAAGDVARYHDRRLDRRVQNGSWGSAAAQGDLVAQNLLAGRGDREAFAFVPSYTVTHFEFPMASFGHPALGETYRERQYDDREWRRLAFRDGKLVGGVLIGDLAPMGTLSDVVASGQRVQRQSPDLLARDVELPGEHTPVPAASD</sequence>
<dbReference type="PANTHER" id="PTHR43429:SF3">
    <property type="entry name" value="NITRITE REDUCTASE [NAD(P)H]"/>
    <property type="match status" value="1"/>
</dbReference>
<evidence type="ECO:0000259" key="4">
    <source>
        <dbReference type="Pfam" id="PF07992"/>
    </source>
</evidence>
<keyword evidence="2" id="KW-0285">Flavoprotein</keyword>
<evidence type="ECO:0000313" key="6">
    <source>
        <dbReference type="Proteomes" id="UP000244727"/>
    </source>
</evidence>
<dbReference type="RefSeq" id="WP_108380656.1">
    <property type="nucleotide sequence ID" value="NZ_CP028858.1"/>
</dbReference>
<gene>
    <name evidence="5" type="ORF">HARCEL1_00415</name>
</gene>
<dbReference type="Gene3D" id="3.50.50.60">
    <property type="entry name" value="FAD/NAD(P)-binding domain"/>
    <property type="match status" value="2"/>
</dbReference>
<name>A0A2R4WXM0_9EURY</name>
<dbReference type="Pfam" id="PF07992">
    <property type="entry name" value="Pyr_redox_2"/>
    <property type="match status" value="1"/>
</dbReference>
<proteinExistence type="predicted"/>
<dbReference type="PANTHER" id="PTHR43429">
    <property type="entry name" value="PYRIDINE NUCLEOTIDE-DISULFIDE OXIDOREDUCTASE DOMAIN-CONTAINING"/>
    <property type="match status" value="1"/>
</dbReference>
<evidence type="ECO:0000256" key="1">
    <source>
        <dbReference type="ARBA" id="ARBA00001974"/>
    </source>
</evidence>
<organism evidence="5 6">
    <name type="scientific">Halococcoides cellulosivorans</name>
    <dbReference type="NCBI Taxonomy" id="1679096"/>
    <lineage>
        <taxon>Archaea</taxon>
        <taxon>Methanobacteriati</taxon>
        <taxon>Methanobacteriota</taxon>
        <taxon>Stenosarchaea group</taxon>
        <taxon>Halobacteria</taxon>
        <taxon>Halobacteriales</taxon>
        <taxon>Haloarculaceae</taxon>
        <taxon>Halococcoides</taxon>
    </lineage>
</organism>
<keyword evidence="6" id="KW-1185">Reference proteome</keyword>
<dbReference type="GO" id="GO:0016491">
    <property type="term" value="F:oxidoreductase activity"/>
    <property type="evidence" value="ECO:0007669"/>
    <property type="project" value="InterPro"/>
</dbReference>
<keyword evidence="3" id="KW-0274">FAD</keyword>
<dbReference type="InterPro" id="IPR023753">
    <property type="entry name" value="FAD/NAD-binding_dom"/>
</dbReference>
<dbReference type="InterPro" id="IPR050260">
    <property type="entry name" value="FAD-bd_OxRdtase"/>
</dbReference>
<dbReference type="Proteomes" id="UP000244727">
    <property type="component" value="Chromosome"/>
</dbReference>
<protein>
    <submittedName>
        <fullName evidence="5">NADH oxidase</fullName>
    </submittedName>
</protein>
<feature type="domain" description="FAD/NAD(P)-binding" evidence="4">
    <location>
        <begin position="12"/>
        <end position="296"/>
    </location>
</feature>
<evidence type="ECO:0000256" key="3">
    <source>
        <dbReference type="ARBA" id="ARBA00022827"/>
    </source>
</evidence>